<comment type="caution">
    <text evidence="1">The sequence shown here is derived from an EMBL/GenBank/DDBJ whole genome shotgun (WGS) entry which is preliminary data.</text>
</comment>
<protein>
    <recommendedName>
        <fullName evidence="3">Sulfotransferase family protein</fullName>
    </recommendedName>
</protein>
<organism evidence="1 2">
    <name type="scientific">Pseudooceanicola lipolyticus</name>
    <dbReference type="NCBI Taxonomy" id="2029104"/>
    <lineage>
        <taxon>Bacteria</taxon>
        <taxon>Pseudomonadati</taxon>
        <taxon>Pseudomonadota</taxon>
        <taxon>Alphaproteobacteria</taxon>
        <taxon>Rhodobacterales</taxon>
        <taxon>Paracoccaceae</taxon>
        <taxon>Pseudooceanicola</taxon>
    </lineage>
</organism>
<keyword evidence="2" id="KW-1185">Reference proteome</keyword>
<dbReference type="Proteomes" id="UP000231553">
    <property type="component" value="Unassembled WGS sequence"/>
</dbReference>
<accession>A0A2M8ITI9</accession>
<dbReference type="SUPFAM" id="SSF52540">
    <property type="entry name" value="P-loop containing nucleoside triphosphate hydrolases"/>
    <property type="match status" value="1"/>
</dbReference>
<dbReference type="AlphaFoldDB" id="A0A2M8ITI9"/>
<dbReference type="EMBL" id="PGTB01000309">
    <property type="protein sequence ID" value="PJE33842.1"/>
    <property type="molecule type" value="Genomic_DNA"/>
</dbReference>
<evidence type="ECO:0008006" key="3">
    <source>
        <dbReference type="Google" id="ProtNLM"/>
    </source>
</evidence>
<sequence length="194" mass="21099">MPRSGSTWAFNAARRLLELSGTALQAAWIADYRPEDPAPVHLVKAHKPEEVTFTPDIVLTTRRRPEACLASLIRMGWLKNEPEAIRRSWAWHHRLYAHWQARSDLEIAYDEITGAPEAALDRLAAVLDLSLPPGATAAVAAELAALQAPGTGHYDPVTLLHPGHRGGRQQGAVTPAAILQIVDGLARPGELPEV</sequence>
<reference evidence="1 2" key="1">
    <citation type="journal article" date="2018" name="Int. J. Syst. Evol. Microbiol.">
        <title>Pseudooceanicola lipolyticus sp. nov., a marine alphaproteobacterium, reclassification of Oceanicola flagellatus as Pseudooceanicola flagellatus comb. nov. and emended description of the genus Pseudooceanicola.</title>
        <authorList>
            <person name="Huang M.-M."/>
            <person name="Guo L.-L."/>
            <person name="Wu Y.-H."/>
            <person name="Lai Q.-L."/>
            <person name="Shao Z.-Z."/>
            <person name="Wang C.-S."/>
            <person name="Wu M."/>
            <person name="Xu X.-W."/>
        </authorList>
    </citation>
    <scope>NUCLEOTIDE SEQUENCE [LARGE SCALE GENOMIC DNA]</scope>
    <source>
        <strain evidence="1 2">157</strain>
    </source>
</reference>
<evidence type="ECO:0000313" key="1">
    <source>
        <dbReference type="EMBL" id="PJE33842.1"/>
    </source>
</evidence>
<dbReference type="Gene3D" id="3.40.50.300">
    <property type="entry name" value="P-loop containing nucleotide triphosphate hydrolases"/>
    <property type="match status" value="1"/>
</dbReference>
<gene>
    <name evidence="1" type="ORF">CVM52_25350</name>
</gene>
<proteinExistence type="predicted"/>
<dbReference type="InterPro" id="IPR027417">
    <property type="entry name" value="P-loop_NTPase"/>
</dbReference>
<name>A0A2M8ITI9_9RHOB</name>
<evidence type="ECO:0000313" key="2">
    <source>
        <dbReference type="Proteomes" id="UP000231553"/>
    </source>
</evidence>